<evidence type="ECO:0000256" key="1">
    <source>
        <dbReference type="SAM" id="MobiDB-lite"/>
    </source>
</evidence>
<feature type="region of interest" description="Disordered" evidence="1">
    <location>
        <begin position="375"/>
        <end position="410"/>
    </location>
</feature>
<organism evidence="2 3">
    <name type="scientific">Seminavis robusta</name>
    <dbReference type="NCBI Taxonomy" id="568900"/>
    <lineage>
        <taxon>Eukaryota</taxon>
        <taxon>Sar</taxon>
        <taxon>Stramenopiles</taxon>
        <taxon>Ochrophyta</taxon>
        <taxon>Bacillariophyta</taxon>
        <taxon>Bacillariophyceae</taxon>
        <taxon>Bacillariophycidae</taxon>
        <taxon>Naviculales</taxon>
        <taxon>Naviculaceae</taxon>
        <taxon>Seminavis</taxon>
    </lineage>
</organism>
<dbReference type="EMBL" id="CAICTM010001124">
    <property type="protein sequence ID" value="CAB9520697.1"/>
    <property type="molecule type" value="Genomic_DNA"/>
</dbReference>
<feature type="region of interest" description="Disordered" evidence="1">
    <location>
        <begin position="1"/>
        <end position="77"/>
    </location>
</feature>
<gene>
    <name evidence="2" type="ORF">SEMRO_1126_G244100.1</name>
</gene>
<feature type="compositionally biased region" description="Polar residues" evidence="1">
    <location>
        <begin position="260"/>
        <end position="272"/>
    </location>
</feature>
<feature type="compositionally biased region" description="Polar residues" evidence="1">
    <location>
        <begin position="27"/>
        <end position="42"/>
    </location>
</feature>
<keyword evidence="3" id="KW-1185">Reference proteome</keyword>
<reference evidence="2" key="1">
    <citation type="submission" date="2020-06" db="EMBL/GenBank/DDBJ databases">
        <authorList>
            <consortium name="Plant Systems Biology data submission"/>
        </authorList>
    </citation>
    <scope>NUCLEOTIDE SEQUENCE</scope>
    <source>
        <strain evidence="2">D6</strain>
    </source>
</reference>
<comment type="caution">
    <text evidence="2">The sequence shown here is derived from an EMBL/GenBank/DDBJ whole genome shotgun (WGS) entry which is preliminary data.</text>
</comment>
<evidence type="ECO:0000313" key="2">
    <source>
        <dbReference type="EMBL" id="CAB9520697.1"/>
    </source>
</evidence>
<protein>
    <submittedName>
        <fullName evidence="2">Uncharacterized protein</fullName>
    </submittedName>
</protein>
<sequence>MGNITQPVEPKVKRIHQQNNHEVESWDNGTQGHLVMPSTSKDGGSKKKQKRRVLARQPQPRPRTSRGKRSMVKEATEIPGSLPVKQLNEAREVLVASDYKPGGNWEHWERKSRVVNGKVSWVEEWEEVKGTPRSCKFLSKQHEALNWPTTINKREHQQTLQKRVRGDPSLPADKQCGEATKSSQQQPTVALPSLQNASTPEVSFFKMPPPSQAEKEYGSLTVVRHRPAAAVDATPYPSASPQITRKRPLDSVTVSPLVETGQSSSKSPNIVSPPSGRVQPRCLPGNASVSITEVGEGEGQKARAPAAISMDPQKHTVPIIQVLLSNKTSPAERADVLRVYDTWKASQSAMAASKSEVQKAEEALALARRAYDEKERAHREVSQAMEASIQKKVRPDRRTKRQRRWMPPTP</sequence>
<name>A0A9N8EGH4_9STRA</name>
<evidence type="ECO:0000313" key="3">
    <source>
        <dbReference type="Proteomes" id="UP001153069"/>
    </source>
</evidence>
<accession>A0A9N8EGH4</accession>
<feature type="region of interest" description="Disordered" evidence="1">
    <location>
        <begin position="232"/>
        <end position="251"/>
    </location>
</feature>
<dbReference type="AlphaFoldDB" id="A0A9N8EGH4"/>
<feature type="region of interest" description="Disordered" evidence="1">
    <location>
        <begin position="162"/>
        <end position="189"/>
    </location>
</feature>
<proteinExistence type="predicted"/>
<feature type="region of interest" description="Disordered" evidence="1">
    <location>
        <begin position="258"/>
        <end position="283"/>
    </location>
</feature>
<dbReference type="Proteomes" id="UP001153069">
    <property type="component" value="Unassembled WGS sequence"/>
</dbReference>
<feature type="compositionally biased region" description="Polar residues" evidence="1">
    <location>
        <begin position="180"/>
        <end position="189"/>
    </location>
</feature>
<feature type="compositionally biased region" description="Basic residues" evidence="1">
    <location>
        <begin position="391"/>
        <end position="404"/>
    </location>
</feature>